<reference evidence="4 6" key="1">
    <citation type="submission" date="2013-02" db="EMBL/GenBank/DDBJ databases">
        <title>The Genome Sequence of Enterococcus moraviensis BAA-383.</title>
        <authorList>
            <consortium name="The Broad Institute Genome Sequencing Platform"/>
            <consortium name="The Broad Institute Genome Sequencing Center for Infectious Disease"/>
            <person name="Earl A.M."/>
            <person name="Gilmore M.S."/>
            <person name="Lebreton F."/>
            <person name="Walker B."/>
            <person name="Young S.K."/>
            <person name="Zeng Q."/>
            <person name="Gargeya S."/>
            <person name="Fitzgerald M."/>
            <person name="Haas B."/>
            <person name="Abouelleil A."/>
            <person name="Alvarado L."/>
            <person name="Arachchi H.M."/>
            <person name="Berlin A.M."/>
            <person name="Chapman S.B."/>
            <person name="Dewar J."/>
            <person name="Goldberg J."/>
            <person name="Griggs A."/>
            <person name="Gujja S."/>
            <person name="Hansen M."/>
            <person name="Howarth C."/>
            <person name="Imamovic A."/>
            <person name="Larimer J."/>
            <person name="McCowan C."/>
            <person name="Murphy C."/>
            <person name="Neiman D."/>
            <person name="Pearson M."/>
            <person name="Priest M."/>
            <person name="Roberts A."/>
            <person name="Saif S."/>
            <person name="Shea T."/>
            <person name="Sisk P."/>
            <person name="Sykes S."/>
            <person name="Wortman J."/>
            <person name="Nusbaum C."/>
            <person name="Birren B."/>
        </authorList>
    </citation>
    <scope>NUCLEOTIDE SEQUENCE [LARGE SCALE GENOMIC DNA]</scope>
    <source>
        <strain evidence="4 6">ATCC BAA-383</strain>
    </source>
</reference>
<dbReference type="InterPro" id="IPR013783">
    <property type="entry name" value="Ig-like_fold"/>
</dbReference>
<dbReference type="Pfam" id="PF00188">
    <property type="entry name" value="CAP"/>
    <property type="match status" value="1"/>
</dbReference>
<protein>
    <recommendedName>
        <fullName evidence="8">SCP domain-containing protein</fullName>
    </recommendedName>
</protein>
<dbReference type="Proteomes" id="UP000013781">
    <property type="component" value="Unassembled WGS sequence"/>
</dbReference>
<evidence type="ECO:0000313" key="4">
    <source>
        <dbReference type="EMBL" id="EOI01850.1"/>
    </source>
</evidence>
<dbReference type="PANTHER" id="PTHR31157:SF1">
    <property type="entry name" value="SCP DOMAIN-CONTAINING PROTEIN"/>
    <property type="match status" value="1"/>
</dbReference>
<dbReference type="HOGENOM" id="CLU_330591_0_0_9"/>
<evidence type="ECO:0000259" key="3">
    <source>
        <dbReference type="Pfam" id="PF16403"/>
    </source>
</evidence>
<feature type="domain" description="Pesticidal crystal protein Cry22Aa Ig-like" evidence="3">
    <location>
        <begin position="338"/>
        <end position="402"/>
    </location>
</feature>
<dbReference type="InterPro" id="IPR006637">
    <property type="entry name" value="ChW"/>
</dbReference>
<dbReference type="SMART" id="SM00728">
    <property type="entry name" value="ChW"/>
    <property type="match status" value="6"/>
</dbReference>
<dbReference type="Gene3D" id="3.40.33.10">
    <property type="entry name" value="CAP"/>
    <property type="match status" value="1"/>
</dbReference>
<evidence type="ECO:0000256" key="1">
    <source>
        <dbReference type="SAM" id="MobiDB-lite"/>
    </source>
</evidence>
<dbReference type="Gene3D" id="2.60.40.1080">
    <property type="match status" value="1"/>
</dbReference>
<dbReference type="Proteomes" id="UP000014157">
    <property type="component" value="Unassembled WGS sequence"/>
</dbReference>
<name>R2QZ74_9ENTE</name>
<dbReference type="eggNOG" id="COG1876">
    <property type="taxonomic scope" value="Bacteria"/>
</dbReference>
<dbReference type="Pfam" id="PF16403">
    <property type="entry name" value="Bact_surface_Ig-like"/>
    <property type="match status" value="3"/>
</dbReference>
<feature type="domain" description="Pesticidal crystal protein Cry22Aa Ig-like" evidence="3">
    <location>
        <begin position="418"/>
        <end position="483"/>
    </location>
</feature>
<dbReference type="EMBL" id="ASWB01000001">
    <property type="protein sequence ID" value="EOT73615.1"/>
    <property type="molecule type" value="Genomic_DNA"/>
</dbReference>
<keyword evidence="7" id="KW-1185">Reference proteome</keyword>
<feature type="region of interest" description="Disordered" evidence="1">
    <location>
        <begin position="42"/>
        <end position="74"/>
    </location>
</feature>
<organism evidence="4 6">
    <name type="scientific">Enterococcus moraviensis ATCC BAA-383</name>
    <dbReference type="NCBI Taxonomy" id="1158609"/>
    <lineage>
        <taxon>Bacteria</taxon>
        <taxon>Bacillati</taxon>
        <taxon>Bacillota</taxon>
        <taxon>Bacilli</taxon>
        <taxon>Lactobacillales</taxon>
        <taxon>Enterococcaceae</taxon>
        <taxon>Enterococcus</taxon>
    </lineage>
</organism>
<sequence>MEKKGSVLKKCLVGVFSLLSITVFNNSTVEAEVVYQDQMNETQESRIEESGGKSVIGESVSIENSESDSEKADRATSRVAVADLSIQGTKKFDFAYRVLELMNAERKKNGLSALAMDQTLQEAAMERSAEINVDFSHNRPNGEGFSMILKKYNYATNYYLGENIAAGYIDPEAVFTGWMNSPGHKGNMLSPNYKTVGIGSFTQGGIMFWTQIFSSKQVADFKRTDNQKVSYAISTDVSNKLILNYRSPWTMDVGDSNQFFLSILNRGWTGTVAKISNESTNWTVSNASIATINSDGLLTAKKSGTTTLNGTIKTNPNWSVNHDITVKNKIAPPTLTVNDVTKTAGDSFDPMKDVLFDAVDYNGVNLKAKVIVTANNVNIKKVGIYQVTYSVTDSGNRTTTKSIKVNLVAPKPELQVKNVSIVAGTSFDPKVAIVSATDKLDGDLKTKVTASIFNVSKAGQYEVTYTVKNTSNVSTSKKAMVTVVADAPVLNVKNITIPLNSKFNFKEAIISASDKVDGDLTDRVGIKKNTVDTTKVGAYQVEYIVTNSNLKTTTKIVTVTVIESKASVSYQTHIQSQGWQESKLDGQMSGTKGKSLRLEAIKIKLLNQPVPGDIVYSTHVQNIGWQTEVKNNGMSGTSGKGYRLEAIKVNLTGKLSEQYDIYYRVHAQNVGWLDWAKNGVMAGTEGFSYRLEGIEIRLVEKGQAAPGPISNPSKLNTRIMYSTHVQNIGWQNYVSNGQTAGTSGKSYRLEGLKIKLKNTPYSGSIEYSTHIQNKGWQGFVSNDQLSGTSGEKLRLEATKIRLTGQMAKEYDVYYRVHAQEFGWLGWAKNGEPAGTAKYGYRLEAIQIQLVKRGESFPVSNIAAFKQK</sequence>
<dbReference type="InterPro" id="IPR032179">
    <property type="entry name" value="Cry22Aa_Ig-like"/>
</dbReference>
<proteinExistence type="predicted"/>
<dbReference type="InterPro" id="IPR014044">
    <property type="entry name" value="CAP_dom"/>
</dbReference>
<feature type="domain" description="SCP" evidence="2">
    <location>
        <begin position="99"/>
        <end position="213"/>
    </location>
</feature>
<dbReference type="InterPro" id="IPR008964">
    <property type="entry name" value="Invasin/intimin_cell_adhesion"/>
</dbReference>
<dbReference type="SUPFAM" id="SSF49373">
    <property type="entry name" value="Invasin/intimin cell-adhesion fragments"/>
    <property type="match status" value="1"/>
</dbReference>
<dbReference type="Gene3D" id="2.60.40.10">
    <property type="entry name" value="Immunoglobulins"/>
    <property type="match status" value="3"/>
</dbReference>
<reference evidence="5 7" key="2">
    <citation type="submission" date="2013-03" db="EMBL/GenBank/DDBJ databases">
        <title>The Genome Sequence of Enterococcus moraviensis BAA-383 (PacBio/Illumina hybrid assembly).</title>
        <authorList>
            <consortium name="The Broad Institute Genomics Platform"/>
            <consortium name="The Broad Institute Genome Sequencing Center for Infectious Disease"/>
            <person name="Earl A."/>
            <person name="Russ C."/>
            <person name="Gilmore M."/>
            <person name="Surin D."/>
            <person name="Walker B."/>
            <person name="Young S."/>
            <person name="Zeng Q."/>
            <person name="Gargeya S."/>
            <person name="Fitzgerald M."/>
            <person name="Haas B."/>
            <person name="Abouelleil A."/>
            <person name="Allen A.W."/>
            <person name="Alvarado L."/>
            <person name="Arachchi H.M."/>
            <person name="Berlin A.M."/>
            <person name="Chapman S.B."/>
            <person name="Gainer-Dewar J."/>
            <person name="Goldberg J."/>
            <person name="Griggs A."/>
            <person name="Gujja S."/>
            <person name="Hansen M."/>
            <person name="Howarth C."/>
            <person name="Imamovic A."/>
            <person name="Ireland A."/>
            <person name="Larimer J."/>
            <person name="McCowan C."/>
            <person name="Murphy C."/>
            <person name="Pearson M."/>
            <person name="Poon T.W."/>
            <person name="Priest M."/>
            <person name="Roberts A."/>
            <person name="Saif S."/>
            <person name="Shea T."/>
            <person name="Sisk P."/>
            <person name="Sykes S."/>
            <person name="Wortman J."/>
            <person name="Nusbaum C."/>
            <person name="Birren B."/>
        </authorList>
    </citation>
    <scope>NUCLEOTIDE SEQUENCE [LARGE SCALE GENOMIC DNA]</scope>
    <source>
        <strain evidence="5 7">ATCC BAA-383</strain>
    </source>
</reference>
<dbReference type="PANTHER" id="PTHR31157">
    <property type="entry name" value="SCP DOMAIN-CONTAINING PROTEIN"/>
    <property type="match status" value="1"/>
</dbReference>
<feature type="domain" description="Pesticidal crystal protein Cry22Aa Ig-like" evidence="3">
    <location>
        <begin position="504"/>
        <end position="561"/>
    </location>
</feature>
<dbReference type="STRING" id="155617.RV09_GL000574"/>
<evidence type="ECO:0000313" key="7">
    <source>
        <dbReference type="Proteomes" id="UP000014157"/>
    </source>
</evidence>
<dbReference type="AlphaFoldDB" id="R2QZ74"/>
<evidence type="ECO:0000313" key="6">
    <source>
        <dbReference type="Proteomes" id="UP000013781"/>
    </source>
</evidence>
<evidence type="ECO:0000259" key="2">
    <source>
        <dbReference type="Pfam" id="PF00188"/>
    </source>
</evidence>
<dbReference type="eggNOG" id="COG2340">
    <property type="taxonomic scope" value="Bacteria"/>
</dbReference>
<dbReference type="Pfam" id="PF07538">
    <property type="entry name" value="ChW"/>
    <property type="match status" value="6"/>
</dbReference>
<dbReference type="PATRIC" id="fig|1158609.3.peg.1216"/>
<dbReference type="OrthoDB" id="9783944at2"/>
<comment type="caution">
    <text evidence="4">The sequence shown here is derived from an EMBL/GenBank/DDBJ whole genome shotgun (WGS) entry which is preliminary data.</text>
</comment>
<evidence type="ECO:0000313" key="5">
    <source>
        <dbReference type="EMBL" id="EOT73615.1"/>
    </source>
</evidence>
<gene>
    <name evidence="5" type="ORF">I586_00609</name>
    <name evidence="4" type="ORF">UAY_01258</name>
</gene>
<evidence type="ECO:0008006" key="8">
    <source>
        <dbReference type="Google" id="ProtNLM"/>
    </source>
</evidence>
<dbReference type="InterPro" id="IPR035940">
    <property type="entry name" value="CAP_sf"/>
</dbReference>
<dbReference type="RefSeq" id="WP_010764646.1">
    <property type="nucleotide sequence ID" value="NZ_ASWB01000001.1"/>
</dbReference>
<dbReference type="EMBL" id="AJAS01000013">
    <property type="protein sequence ID" value="EOI01850.1"/>
    <property type="molecule type" value="Genomic_DNA"/>
</dbReference>
<accession>R2QZ74</accession>
<dbReference type="SUPFAM" id="SSF55797">
    <property type="entry name" value="PR-1-like"/>
    <property type="match status" value="1"/>
</dbReference>
<dbReference type="eggNOG" id="COG3227">
    <property type="taxonomic scope" value="Bacteria"/>
</dbReference>
<dbReference type="CDD" id="cd05379">
    <property type="entry name" value="CAP_bacterial"/>
    <property type="match status" value="1"/>
</dbReference>